<keyword evidence="4" id="KW-1185">Reference proteome</keyword>
<organism evidence="3 4">
    <name type="scientific">Dinghuibacter silviterrae</name>
    <dbReference type="NCBI Taxonomy" id="1539049"/>
    <lineage>
        <taxon>Bacteria</taxon>
        <taxon>Pseudomonadati</taxon>
        <taxon>Bacteroidota</taxon>
        <taxon>Chitinophagia</taxon>
        <taxon>Chitinophagales</taxon>
        <taxon>Chitinophagaceae</taxon>
        <taxon>Dinghuibacter</taxon>
    </lineage>
</organism>
<evidence type="ECO:0000256" key="1">
    <source>
        <dbReference type="ARBA" id="ARBA00007689"/>
    </source>
</evidence>
<dbReference type="OrthoDB" id="7782105at2"/>
<comment type="similarity">
    <text evidence="1">Belongs to the YciI family.</text>
</comment>
<feature type="domain" description="YCII-related" evidence="2">
    <location>
        <begin position="21"/>
        <end position="108"/>
    </location>
</feature>
<dbReference type="SUPFAM" id="SSF54909">
    <property type="entry name" value="Dimeric alpha+beta barrel"/>
    <property type="match status" value="1"/>
</dbReference>
<comment type="caution">
    <text evidence="3">The sequence shown here is derived from an EMBL/GenBank/DDBJ whole genome shotgun (WGS) entry which is preliminary data.</text>
</comment>
<dbReference type="InterPro" id="IPR005545">
    <property type="entry name" value="YCII"/>
</dbReference>
<proteinExistence type="inferred from homology"/>
<dbReference type="PANTHER" id="PTHR35174">
    <property type="entry name" value="BLL7171 PROTEIN-RELATED"/>
    <property type="match status" value="1"/>
</dbReference>
<evidence type="ECO:0000313" key="4">
    <source>
        <dbReference type="Proteomes" id="UP000294498"/>
    </source>
</evidence>
<dbReference type="Proteomes" id="UP000294498">
    <property type="component" value="Unassembled WGS sequence"/>
</dbReference>
<sequence length="128" mass="14351">MEKFLFIIREDLVRLGTLSEDERYDAIKEMDLWVKTLVAKGNYVGGDALRIKGSYVSKDRVVSDGPFIEAKEGISGFMFMQARDLSDAVSLAQTCTLVKRGDMAIEVRPMMDVKDIRELGDEPRRAGG</sequence>
<dbReference type="RefSeq" id="WP_133997232.1">
    <property type="nucleotide sequence ID" value="NZ_SODV01000002.1"/>
</dbReference>
<dbReference type="Gene3D" id="3.30.70.1060">
    <property type="entry name" value="Dimeric alpha+beta barrel"/>
    <property type="match status" value="1"/>
</dbReference>
<dbReference type="EMBL" id="SODV01000002">
    <property type="protein sequence ID" value="TDW96570.1"/>
    <property type="molecule type" value="Genomic_DNA"/>
</dbReference>
<gene>
    <name evidence="3" type="ORF">EDB95_4402</name>
</gene>
<dbReference type="AlphaFoldDB" id="A0A4R8DI00"/>
<accession>A0A4R8DI00</accession>
<reference evidence="3 4" key="1">
    <citation type="submission" date="2019-03" db="EMBL/GenBank/DDBJ databases">
        <title>Genomic Encyclopedia of Type Strains, Phase IV (KMG-IV): sequencing the most valuable type-strain genomes for metagenomic binning, comparative biology and taxonomic classification.</title>
        <authorList>
            <person name="Goeker M."/>
        </authorList>
    </citation>
    <scope>NUCLEOTIDE SEQUENCE [LARGE SCALE GENOMIC DNA]</scope>
    <source>
        <strain evidence="3 4">DSM 100059</strain>
    </source>
</reference>
<name>A0A4R8DI00_9BACT</name>
<evidence type="ECO:0000313" key="3">
    <source>
        <dbReference type="EMBL" id="TDW96570.1"/>
    </source>
</evidence>
<protein>
    <recommendedName>
        <fullName evidence="2">YCII-related domain-containing protein</fullName>
    </recommendedName>
</protein>
<dbReference type="Pfam" id="PF03795">
    <property type="entry name" value="YCII"/>
    <property type="match status" value="1"/>
</dbReference>
<evidence type="ECO:0000259" key="2">
    <source>
        <dbReference type="Pfam" id="PF03795"/>
    </source>
</evidence>
<dbReference type="InterPro" id="IPR011008">
    <property type="entry name" value="Dimeric_a/b-barrel"/>
</dbReference>